<organism evidence="10 11">
    <name type="scientific">Rhodophyticola porphyridii</name>
    <dbReference type="NCBI Taxonomy" id="1852017"/>
    <lineage>
        <taxon>Bacteria</taxon>
        <taxon>Pseudomonadati</taxon>
        <taxon>Pseudomonadota</taxon>
        <taxon>Alphaproteobacteria</taxon>
        <taxon>Rhodobacterales</taxon>
        <taxon>Roseobacteraceae</taxon>
        <taxon>Rhodophyticola</taxon>
    </lineage>
</organism>
<reference evidence="10 11" key="1">
    <citation type="submission" date="2018-10" db="EMBL/GenBank/DDBJ databases">
        <authorList>
            <person name="Jung H.S."/>
            <person name="Jeon C.O."/>
        </authorList>
    </citation>
    <scope>NUCLEOTIDE SEQUENCE [LARGE SCALE GENOMIC DNA]</scope>
    <source>
        <strain evidence="10 11">MA-7-27</strain>
    </source>
</reference>
<dbReference type="NCBIfam" id="TIGR00029">
    <property type="entry name" value="S20"/>
    <property type="match status" value="1"/>
</dbReference>
<feature type="region of interest" description="Disordered" evidence="9">
    <location>
        <begin position="1"/>
        <end position="22"/>
    </location>
</feature>
<evidence type="ECO:0000256" key="4">
    <source>
        <dbReference type="ARBA" id="ARBA00022884"/>
    </source>
</evidence>
<evidence type="ECO:0000256" key="6">
    <source>
        <dbReference type="ARBA" id="ARBA00023274"/>
    </source>
</evidence>
<proteinExistence type="inferred from homology"/>
<evidence type="ECO:0000313" key="10">
    <source>
        <dbReference type="EMBL" id="RMA43482.1"/>
    </source>
</evidence>
<comment type="function">
    <text evidence="1 8">Binds directly to 16S ribosomal RNA.</text>
</comment>
<evidence type="ECO:0000256" key="9">
    <source>
        <dbReference type="SAM" id="MobiDB-lite"/>
    </source>
</evidence>
<evidence type="ECO:0000313" key="11">
    <source>
        <dbReference type="Proteomes" id="UP000281343"/>
    </source>
</evidence>
<dbReference type="InterPro" id="IPR002583">
    <property type="entry name" value="Ribosomal_bS20"/>
</dbReference>
<keyword evidence="11" id="KW-1185">Reference proteome</keyword>
<evidence type="ECO:0000256" key="5">
    <source>
        <dbReference type="ARBA" id="ARBA00022980"/>
    </source>
</evidence>
<keyword evidence="6 8" id="KW-0687">Ribonucleoprotein</keyword>
<dbReference type="HAMAP" id="MF_00500">
    <property type="entry name" value="Ribosomal_bS20"/>
    <property type="match status" value="1"/>
</dbReference>
<dbReference type="SUPFAM" id="SSF46992">
    <property type="entry name" value="Ribosomal protein S20"/>
    <property type="match status" value="1"/>
</dbReference>
<protein>
    <recommendedName>
        <fullName evidence="7 8">Small ribosomal subunit protein bS20</fullName>
    </recommendedName>
</protein>
<dbReference type="GO" id="GO:0070181">
    <property type="term" value="F:small ribosomal subunit rRNA binding"/>
    <property type="evidence" value="ECO:0007669"/>
    <property type="project" value="TreeGrafter"/>
</dbReference>
<sequence length="88" mass="9842">MANSPQAKKRARQNERRFAINKARRSRIRTYLRKVEEAIASGDQAAAQTALREAQPELMRGVTKGVLHKNTVARKMSRLSARVKALGA</sequence>
<name>A0A3L9Y526_9RHOB</name>
<dbReference type="GO" id="GO:0015935">
    <property type="term" value="C:small ribosomal subunit"/>
    <property type="evidence" value="ECO:0007669"/>
    <property type="project" value="TreeGrafter"/>
</dbReference>
<keyword evidence="3 8" id="KW-0699">rRNA-binding</keyword>
<dbReference type="InterPro" id="IPR036510">
    <property type="entry name" value="Ribosomal_bS20_sf"/>
</dbReference>
<dbReference type="RefSeq" id="WP_121896075.1">
    <property type="nucleotide sequence ID" value="NZ_CP159473.1"/>
</dbReference>
<comment type="caution">
    <text evidence="10">The sequence shown here is derived from an EMBL/GenBank/DDBJ whole genome shotgun (WGS) entry which is preliminary data.</text>
</comment>
<dbReference type="PANTHER" id="PTHR33398">
    <property type="entry name" value="30S RIBOSOMAL PROTEIN S20"/>
    <property type="match status" value="1"/>
</dbReference>
<dbReference type="EMBL" id="RCNT01000001">
    <property type="protein sequence ID" value="RMA43482.1"/>
    <property type="molecule type" value="Genomic_DNA"/>
</dbReference>
<dbReference type="GO" id="GO:0006412">
    <property type="term" value="P:translation"/>
    <property type="evidence" value="ECO:0007669"/>
    <property type="project" value="UniProtKB-UniRule"/>
</dbReference>
<keyword evidence="5 8" id="KW-0689">Ribosomal protein</keyword>
<evidence type="ECO:0000256" key="3">
    <source>
        <dbReference type="ARBA" id="ARBA00022730"/>
    </source>
</evidence>
<dbReference type="FunFam" id="1.20.58.110:FF:000001">
    <property type="entry name" value="30S ribosomal protein S20"/>
    <property type="match status" value="1"/>
</dbReference>
<dbReference type="GO" id="GO:0003735">
    <property type="term" value="F:structural constituent of ribosome"/>
    <property type="evidence" value="ECO:0007669"/>
    <property type="project" value="InterPro"/>
</dbReference>
<accession>A0A3L9Y526</accession>
<dbReference type="PANTHER" id="PTHR33398:SF1">
    <property type="entry name" value="SMALL RIBOSOMAL SUBUNIT PROTEIN BS20C"/>
    <property type="match status" value="1"/>
</dbReference>
<keyword evidence="4 8" id="KW-0694">RNA-binding</keyword>
<evidence type="ECO:0000256" key="8">
    <source>
        <dbReference type="HAMAP-Rule" id="MF_00500"/>
    </source>
</evidence>
<dbReference type="Gene3D" id="1.20.58.110">
    <property type="entry name" value="Ribosomal protein S20"/>
    <property type="match status" value="1"/>
</dbReference>
<evidence type="ECO:0000256" key="2">
    <source>
        <dbReference type="ARBA" id="ARBA00007634"/>
    </source>
</evidence>
<comment type="similarity">
    <text evidence="2 8">Belongs to the bacterial ribosomal protein bS20 family.</text>
</comment>
<dbReference type="Pfam" id="PF01649">
    <property type="entry name" value="Ribosomal_S20p"/>
    <property type="match status" value="1"/>
</dbReference>
<evidence type="ECO:0000256" key="1">
    <source>
        <dbReference type="ARBA" id="ARBA00003134"/>
    </source>
</evidence>
<gene>
    <name evidence="8" type="primary">rpsT</name>
    <name evidence="10" type="ORF">D9R08_00595</name>
</gene>
<dbReference type="AlphaFoldDB" id="A0A3L9Y526"/>
<dbReference type="OrthoDB" id="9807974at2"/>
<dbReference type="Proteomes" id="UP000281343">
    <property type="component" value="Unassembled WGS sequence"/>
</dbReference>
<evidence type="ECO:0000256" key="7">
    <source>
        <dbReference type="ARBA" id="ARBA00035136"/>
    </source>
</evidence>